<dbReference type="InterPro" id="IPR004017">
    <property type="entry name" value="Cys_rich_dom"/>
</dbReference>
<keyword evidence="8" id="KW-1185">Reference proteome</keyword>
<dbReference type="PANTHER" id="PTHR43255">
    <property type="entry name" value="IRON-SULFUR-BINDING OXIDOREDUCTASE FADF-RELATED-RELATED"/>
    <property type="match status" value="1"/>
</dbReference>
<keyword evidence="4" id="KW-0408">Iron</keyword>
<gene>
    <name evidence="7" type="ORF">F1B92_02355</name>
</gene>
<evidence type="ECO:0000313" key="7">
    <source>
        <dbReference type="EMBL" id="MSN96044.1"/>
    </source>
</evidence>
<dbReference type="PROSITE" id="PS00198">
    <property type="entry name" value="4FE4S_FER_1"/>
    <property type="match status" value="1"/>
</dbReference>
<comment type="caution">
    <text evidence="7">The sequence shown here is derived from an EMBL/GenBank/DDBJ whole genome shotgun (WGS) entry which is preliminary data.</text>
</comment>
<proteinExistence type="predicted"/>
<evidence type="ECO:0000313" key="8">
    <source>
        <dbReference type="Proteomes" id="UP000476338"/>
    </source>
</evidence>
<evidence type="ECO:0000256" key="2">
    <source>
        <dbReference type="ARBA" id="ARBA00022723"/>
    </source>
</evidence>
<dbReference type="SUPFAM" id="SSF54862">
    <property type="entry name" value="4Fe-4S ferredoxins"/>
    <property type="match status" value="1"/>
</dbReference>
<keyword evidence="2" id="KW-0479">Metal-binding</keyword>
<evidence type="ECO:0000259" key="6">
    <source>
        <dbReference type="Pfam" id="PF02754"/>
    </source>
</evidence>
<protein>
    <submittedName>
        <fullName evidence="7">(Fe-S)-binding protein</fullName>
    </submittedName>
</protein>
<keyword evidence="5" id="KW-0411">Iron-sulfur</keyword>
<dbReference type="EMBL" id="VWSJ01000006">
    <property type="protein sequence ID" value="MSN96044.1"/>
    <property type="molecule type" value="Genomic_DNA"/>
</dbReference>
<evidence type="ECO:0000256" key="1">
    <source>
        <dbReference type="ARBA" id="ARBA00022485"/>
    </source>
</evidence>
<dbReference type="Pfam" id="PF02754">
    <property type="entry name" value="CCG"/>
    <property type="match status" value="1"/>
</dbReference>
<dbReference type="GO" id="GO:0046872">
    <property type="term" value="F:metal ion binding"/>
    <property type="evidence" value="ECO:0007669"/>
    <property type="project" value="UniProtKB-KW"/>
</dbReference>
<keyword evidence="1" id="KW-0004">4Fe-4S</keyword>
<name>A0A6L5WG87_9BACT</name>
<dbReference type="AlphaFoldDB" id="A0A6L5WG87"/>
<evidence type="ECO:0000256" key="5">
    <source>
        <dbReference type="ARBA" id="ARBA00023014"/>
    </source>
</evidence>
<evidence type="ECO:0000256" key="3">
    <source>
        <dbReference type="ARBA" id="ARBA00023002"/>
    </source>
</evidence>
<dbReference type="Proteomes" id="UP000476338">
    <property type="component" value="Unassembled WGS sequence"/>
</dbReference>
<dbReference type="Gene3D" id="3.30.70.20">
    <property type="match status" value="1"/>
</dbReference>
<keyword evidence="3" id="KW-0560">Oxidoreductase</keyword>
<feature type="domain" description="Cysteine-rich" evidence="6">
    <location>
        <begin position="106"/>
        <end position="181"/>
    </location>
</feature>
<reference evidence="7 8" key="1">
    <citation type="submission" date="2019-09" db="EMBL/GenBank/DDBJ databases">
        <authorList>
            <person name="Silva M."/>
            <person name="Pereira G."/>
            <person name="Lopes-Da-Costa L."/>
            <person name="Silva E."/>
        </authorList>
    </citation>
    <scope>NUCLEOTIDE SEQUENCE [LARGE SCALE GENOMIC DNA]</scope>
    <source>
        <strain evidence="7 8">FMV-PI01</strain>
    </source>
</reference>
<accession>A0A6L5WG87</accession>
<dbReference type="GO" id="GO:0005886">
    <property type="term" value="C:plasma membrane"/>
    <property type="evidence" value="ECO:0007669"/>
    <property type="project" value="TreeGrafter"/>
</dbReference>
<evidence type="ECO:0000256" key="4">
    <source>
        <dbReference type="ARBA" id="ARBA00023004"/>
    </source>
</evidence>
<reference evidence="7 8" key="2">
    <citation type="submission" date="2020-03" db="EMBL/GenBank/DDBJ databases">
        <title>Campylobacter portucalensis sp. nov., a new species of Campylobacter isolated from the reproductive tract of bulls.</title>
        <authorList>
            <person name="Silva M.F."/>
            <person name="Pereira G."/>
            <person name="Carneiro C."/>
            <person name="Hemphill A."/>
            <person name="Mateus L."/>
            <person name="Lopes-Da-Costa L."/>
            <person name="Silva E."/>
        </authorList>
    </citation>
    <scope>NUCLEOTIDE SEQUENCE [LARGE SCALE GENOMIC DNA]</scope>
    <source>
        <strain evidence="7 8">FMV-PI01</strain>
    </source>
</reference>
<dbReference type="RefSeq" id="WP_154570311.1">
    <property type="nucleotide sequence ID" value="NZ_VWSJ01000006.1"/>
</dbReference>
<sequence length="322" mass="37215">MRIRKFKFKTDKNNPNICIDCSLCTKSCDFLTKYDIDLKDFSKMSNIANECCLCEQCYNVCPKDISGQEIALSHRQNAKFKNPFIKIQKTPYIYGNNSDKICDDLIFFGCNFPAAYPKTTKYICENLCDTRTDFSVECCGKPLLMSGYLADESVKSAKKLFDKKKVKRIITACPNCYHFLKNNQDIEVVSIYTKLKELNLMREIKDEAHLFFPCSERNTRYMFDEFKDFLPNKKESFLDINCCGAGGGDKKIAKNYPKKLKAKDKPNLYVYCATCAMSFKKGGVTNIKHLTTEFLGINEEVSLDFVKNSLKMKFYKRKNSEY</sequence>
<dbReference type="PANTHER" id="PTHR43255:SF1">
    <property type="entry name" value="IRON-SULFUR-BINDING OXIDOREDUCTASE FADF-RELATED"/>
    <property type="match status" value="1"/>
</dbReference>
<dbReference type="GO" id="GO:0016491">
    <property type="term" value="F:oxidoreductase activity"/>
    <property type="evidence" value="ECO:0007669"/>
    <property type="project" value="UniProtKB-KW"/>
</dbReference>
<dbReference type="InterPro" id="IPR051460">
    <property type="entry name" value="HdrC_iron-sulfur_subunit"/>
</dbReference>
<organism evidence="7 8">
    <name type="scientific">Campylobacter portucalensis</name>
    <dbReference type="NCBI Taxonomy" id="2608384"/>
    <lineage>
        <taxon>Bacteria</taxon>
        <taxon>Pseudomonadati</taxon>
        <taxon>Campylobacterota</taxon>
        <taxon>Epsilonproteobacteria</taxon>
        <taxon>Campylobacterales</taxon>
        <taxon>Campylobacteraceae</taxon>
        <taxon>Campylobacter</taxon>
    </lineage>
</organism>
<dbReference type="InterPro" id="IPR017900">
    <property type="entry name" value="4Fe4S_Fe_S_CS"/>
</dbReference>
<dbReference type="GO" id="GO:0051539">
    <property type="term" value="F:4 iron, 4 sulfur cluster binding"/>
    <property type="evidence" value="ECO:0007669"/>
    <property type="project" value="UniProtKB-KW"/>
</dbReference>